<evidence type="ECO:0000313" key="2">
    <source>
        <dbReference type="Proteomes" id="UP000281549"/>
    </source>
</evidence>
<dbReference type="Proteomes" id="UP000281549">
    <property type="component" value="Unassembled WGS sequence"/>
</dbReference>
<dbReference type="AlphaFoldDB" id="A0A4P9YH33"/>
<protein>
    <submittedName>
        <fullName evidence="1">Uncharacterized protein</fullName>
    </submittedName>
</protein>
<evidence type="ECO:0000313" key="1">
    <source>
        <dbReference type="EMBL" id="RKP17981.1"/>
    </source>
</evidence>
<gene>
    <name evidence="1" type="ORF">ROZALSC1DRAFT_23673</name>
</gene>
<sequence length="182" mass="21534">MSIFPKQSFRKFTKNRMNCLVPWDDLEISKNICSPDLQFYLFGNYYIDAGETEFLPQELLCQSLLTPLIDQCHLQSSEIFVASKNQDYSSSRQDQTHQWYSIAIVNYGRMTAKNILTCFRLLPKELVRDDFRYQLLHFEVPISKQNFGADPTIDMHNDVVQCQSTSHIDTSYVYWQWLLQFF</sequence>
<organism evidence="1 2">
    <name type="scientific">Rozella allomycis (strain CSF55)</name>
    <dbReference type="NCBI Taxonomy" id="988480"/>
    <lineage>
        <taxon>Eukaryota</taxon>
        <taxon>Fungi</taxon>
        <taxon>Fungi incertae sedis</taxon>
        <taxon>Cryptomycota</taxon>
        <taxon>Cryptomycota incertae sedis</taxon>
        <taxon>Rozella</taxon>
    </lineage>
</organism>
<name>A0A4P9YH33_ROZAC</name>
<dbReference type="EMBL" id="ML005603">
    <property type="protein sequence ID" value="RKP17981.1"/>
    <property type="molecule type" value="Genomic_DNA"/>
</dbReference>
<reference evidence="2" key="1">
    <citation type="journal article" date="2018" name="Nat. Microbiol.">
        <title>Leveraging single-cell genomics to expand the fungal tree of life.</title>
        <authorList>
            <person name="Ahrendt S.R."/>
            <person name="Quandt C.A."/>
            <person name="Ciobanu D."/>
            <person name="Clum A."/>
            <person name="Salamov A."/>
            <person name="Andreopoulos B."/>
            <person name="Cheng J.F."/>
            <person name="Woyke T."/>
            <person name="Pelin A."/>
            <person name="Henrissat B."/>
            <person name="Reynolds N.K."/>
            <person name="Benny G.L."/>
            <person name="Smith M.E."/>
            <person name="James T.Y."/>
            <person name="Grigoriev I.V."/>
        </authorList>
    </citation>
    <scope>NUCLEOTIDE SEQUENCE [LARGE SCALE GENOMIC DNA]</scope>
    <source>
        <strain evidence="2">CSF55</strain>
    </source>
</reference>
<proteinExistence type="predicted"/>
<accession>A0A4P9YH33</accession>